<evidence type="ECO:0000256" key="7">
    <source>
        <dbReference type="ARBA" id="ARBA00023242"/>
    </source>
</evidence>
<dbReference type="RGD" id="1564869">
    <property type="gene designation" value="Wdr75"/>
</dbReference>
<dbReference type="SMART" id="SM00320">
    <property type="entry name" value="WD40"/>
    <property type="match status" value="2"/>
</dbReference>
<evidence type="ECO:0000256" key="4">
    <source>
        <dbReference type="ARBA" id="ARBA00022574"/>
    </source>
</evidence>
<gene>
    <name evidence="9 11" type="primary">Wdr75</name>
    <name evidence="9" type="ORF">rCG_22292</name>
</gene>
<keyword evidence="2" id="KW-0690">Ribosome biogenesis</keyword>
<dbReference type="PANTHER" id="PTHR44215">
    <property type="entry name" value="WD REPEAT-CONTAINING PROTEIN 75"/>
    <property type="match status" value="1"/>
</dbReference>
<dbReference type="GO" id="GO:0006364">
    <property type="term" value="P:rRNA processing"/>
    <property type="evidence" value="ECO:0007669"/>
    <property type="project" value="UniProtKB-KW"/>
</dbReference>
<evidence type="ECO:0000256" key="2">
    <source>
        <dbReference type="ARBA" id="ARBA00022517"/>
    </source>
</evidence>
<comment type="subcellular location">
    <subcellularLocation>
        <location evidence="1">Nucleus</location>
        <location evidence="1">Nucleolus</location>
    </subcellularLocation>
</comment>
<accession>A6INT5</accession>
<dbReference type="InterPro" id="IPR053826">
    <property type="entry name" value="WDR75"/>
</dbReference>
<protein>
    <submittedName>
        <fullName evidence="9">WD repeat domain 75, isoform CRA_c</fullName>
    </submittedName>
</protein>
<evidence type="ECO:0000313" key="11">
    <source>
        <dbReference type="RGD" id="1564869"/>
    </source>
</evidence>
<dbReference type="InterPro" id="IPR015943">
    <property type="entry name" value="WD40/YVTN_repeat-like_dom_sf"/>
</dbReference>
<evidence type="ECO:0000256" key="1">
    <source>
        <dbReference type="ARBA" id="ARBA00004604"/>
    </source>
</evidence>
<dbReference type="EMBL" id="CH473965">
    <property type="protein sequence ID" value="EDL99126.1"/>
    <property type="molecule type" value="Genomic_DNA"/>
</dbReference>
<dbReference type="PANTHER" id="PTHR44215:SF1">
    <property type="entry name" value="WD REPEAT-CONTAINING PROTEIN 75"/>
    <property type="match status" value="1"/>
</dbReference>
<evidence type="ECO:0000256" key="5">
    <source>
        <dbReference type="ARBA" id="ARBA00022737"/>
    </source>
</evidence>
<evidence type="ECO:0000256" key="3">
    <source>
        <dbReference type="ARBA" id="ARBA00022552"/>
    </source>
</evidence>
<dbReference type="Proteomes" id="UP000234681">
    <property type="component" value="Chromosome 9"/>
</dbReference>
<dbReference type="GO" id="GO:0045943">
    <property type="term" value="P:positive regulation of transcription by RNA polymerase I"/>
    <property type="evidence" value="ECO:0007669"/>
    <property type="project" value="InterPro"/>
</dbReference>
<name>A6INT5_RAT</name>
<dbReference type="Pfam" id="PF23869">
    <property type="entry name" value="Beta-prop_WDR75_1st"/>
    <property type="match status" value="1"/>
</dbReference>
<reference evidence="9 10" key="1">
    <citation type="submission" date="2005-09" db="EMBL/GenBank/DDBJ databases">
        <authorList>
            <person name="Mural R.J."/>
            <person name="Li P.W."/>
            <person name="Adams M.D."/>
            <person name="Amanatides P.G."/>
            <person name="Baden-Tillson H."/>
            <person name="Barnstead M."/>
            <person name="Chin S.H."/>
            <person name="Dew I."/>
            <person name="Evans C.A."/>
            <person name="Ferriera S."/>
            <person name="Flanigan M."/>
            <person name="Fosler C."/>
            <person name="Glodek A."/>
            <person name="Gu Z."/>
            <person name="Holt R.A."/>
            <person name="Jennings D."/>
            <person name="Kraft C.L."/>
            <person name="Lu F."/>
            <person name="Nguyen T."/>
            <person name="Nusskern D.R."/>
            <person name="Pfannkoch C.M."/>
            <person name="Sitter C."/>
            <person name="Sutton G.G."/>
            <person name="Venter J.C."/>
            <person name="Wang Z."/>
            <person name="Woodage T."/>
            <person name="Zheng X.H."/>
            <person name="Zhong F."/>
        </authorList>
    </citation>
    <scope>NUCLEOTIDE SEQUENCE [LARGE SCALE GENOMIC DNA]</scope>
    <source>
        <strain>BN</strain>
        <strain evidence="10">Sprague-Dawley</strain>
    </source>
</reference>
<feature type="repeat" description="WD" evidence="8">
    <location>
        <begin position="52"/>
        <end position="94"/>
    </location>
</feature>
<organism evidence="9 10">
    <name type="scientific">Rattus norvegicus</name>
    <name type="common">Rat</name>
    <dbReference type="NCBI Taxonomy" id="10116"/>
    <lineage>
        <taxon>Eukaryota</taxon>
        <taxon>Metazoa</taxon>
        <taxon>Chordata</taxon>
        <taxon>Craniata</taxon>
        <taxon>Vertebrata</taxon>
        <taxon>Euteleostomi</taxon>
        <taxon>Mammalia</taxon>
        <taxon>Eutheria</taxon>
        <taxon>Euarchontoglires</taxon>
        <taxon>Glires</taxon>
        <taxon>Rodentia</taxon>
        <taxon>Myomorpha</taxon>
        <taxon>Muroidea</taxon>
        <taxon>Muridae</taxon>
        <taxon>Murinae</taxon>
        <taxon>Rattus</taxon>
    </lineage>
</organism>
<keyword evidence="4 8" id="KW-0853">WD repeat</keyword>
<evidence type="ECO:0000256" key="6">
    <source>
        <dbReference type="ARBA" id="ARBA00023163"/>
    </source>
</evidence>
<dbReference type="InterPro" id="IPR001680">
    <property type="entry name" value="WD40_rpt"/>
</dbReference>
<evidence type="ECO:0000313" key="9">
    <source>
        <dbReference type="EMBL" id="EDL99126.1"/>
    </source>
</evidence>
<dbReference type="AlphaFoldDB" id="A6INT5"/>
<evidence type="ECO:0000313" key="10">
    <source>
        <dbReference type="Proteomes" id="UP000234681"/>
    </source>
</evidence>
<proteinExistence type="predicted"/>
<evidence type="ECO:0000256" key="8">
    <source>
        <dbReference type="PROSITE-ProRule" id="PRU00221"/>
    </source>
</evidence>
<keyword evidence="3" id="KW-0698">rRNA processing</keyword>
<dbReference type="SUPFAM" id="SSF50978">
    <property type="entry name" value="WD40 repeat-like"/>
    <property type="match status" value="1"/>
</dbReference>
<keyword evidence="5" id="KW-0677">Repeat</keyword>
<dbReference type="Gene3D" id="2.130.10.10">
    <property type="entry name" value="YVTN repeat-like/Quinoprotein amine dehydrogenase"/>
    <property type="match status" value="1"/>
</dbReference>
<dbReference type="PROSITE" id="PS50294">
    <property type="entry name" value="WD_REPEATS_REGION"/>
    <property type="match status" value="1"/>
</dbReference>
<dbReference type="GO" id="GO:0003723">
    <property type="term" value="F:RNA binding"/>
    <property type="evidence" value="ECO:0007669"/>
    <property type="project" value="InterPro"/>
</dbReference>
<keyword evidence="7" id="KW-0539">Nucleus</keyword>
<dbReference type="GO" id="GO:0032040">
    <property type="term" value="C:small-subunit processome"/>
    <property type="evidence" value="ECO:0007669"/>
    <property type="project" value="InterPro"/>
</dbReference>
<sequence length="126" mass="14197">MVEERVRVVRCGGSRLNFRRAVFSVDSKYIFCVSGDFIKVYSTATEECVHILRGHKHVVSGILINPNNHLQLYSCSFDGTIKLWDYLDGILIKTFTVGPKLHALFIPAHAEDTVFLTINKEDPGTV</sequence>
<dbReference type="AGR" id="RGD:1564869"/>
<dbReference type="InterPro" id="IPR036322">
    <property type="entry name" value="WD40_repeat_dom_sf"/>
</dbReference>
<dbReference type="PROSITE" id="PS50082">
    <property type="entry name" value="WD_REPEATS_2"/>
    <property type="match status" value="1"/>
</dbReference>
<keyword evidence="6" id="KW-0804">Transcription</keyword>